<evidence type="ECO:0000313" key="9">
    <source>
        <dbReference type="EMBL" id="GGH90424.1"/>
    </source>
</evidence>
<keyword evidence="5" id="KW-0998">Cell outer membrane</keyword>
<protein>
    <recommendedName>
        <fullName evidence="11">Lipopeptide</fullName>
    </recommendedName>
</protein>
<keyword evidence="3 8" id="KW-0472">Membrane</keyword>
<sequence>MKACRAKSHHHSSQQKGPSPDGLQATKDAARAHRQGAGWPVYSPPIADFAKDYAMKRLLLPFLALAVLCSALAGCGQKGPLYLPDDEKTTKERDKDVFL</sequence>
<proteinExistence type="predicted"/>
<evidence type="ECO:0000256" key="2">
    <source>
        <dbReference type="ARBA" id="ARBA00022729"/>
    </source>
</evidence>
<evidence type="ECO:0000256" key="8">
    <source>
        <dbReference type="SAM" id="Phobius"/>
    </source>
</evidence>
<evidence type="ECO:0000256" key="1">
    <source>
        <dbReference type="ARBA" id="ARBA00004459"/>
    </source>
</evidence>
<evidence type="ECO:0000256" key="6">
    <source>
        <dbReference type="ARBA" id="ARBA00023288"/>
    </source>
</evidence>
<comment type="caution">
    <text evidence="9">The sequence shown here is derived from an EMBL/GenBank/DDBJ whole genome shotgun (WGS) entry which is preliminary data.</text>
</comment>
<comment type="subcellular location">
    <subcellularLocation>
        <location evidence="1">Cell outer membrane</location>
        <topology evidence="1">Lipid-anchor</topology>
    </subcellularLocation>
</comment>
<evidence type="ECO:0000313" key="10">
    <source>
        <dbReference type="Proteomes" id="UP000655550"/>
    </source>
</evidence>
<dbReference type="InterPro" id="IPR032831">
    <property type="entry name" value="LptM_cons"/>
</dbReference>
<name>A0ABQ2AH23_9PSED</name>
<keyword evidence="8" id="KW-0812">Transmembrane</keyword>
<keyword evidence="8" id="KW-1133">Transmembrane helix</keyword>
<gene>
    <name evidence="9" type="ORF">GCM10007363_07900</name>
</gene>
<evidence type="ECO:0000256" key="7">
    <source>
        <dbReference type="SAM" id="MobiDB-lite"/>
    </source>
</evidence>
<evidence type="ECO:0000256" key="3">
    <source>
        <dbReference type="ARBA" id="ARBA00023136"/>
    </source>
</evidence>
<feature type="compositionally biased region" description="Basic residues" evidence="7">
    <location>
        <begin position="1"/>
        <end position="13"/>
    </location>
</feature>
<dbReference type="Proteomes" id="UP000655550">
    <property type="component" value="Unassembled WGS sequence"/>
</dbReference>
<evidence type="ECO:0000256" key="5">
    <source>
        <dbReference type="ARBA" id="ARBA00023237"/>
    </source>
</evidence>
<keyword evidence="6" id="KW-0449">Lipoprotein</keyword>
<dbReference type="EMBL" id="BMDE01000002">
    <property type="protein sequence ID" value="GGH90424.1"/>
    <property type="molecule type" value="Genomic_DNA"/>
</dbReference>
<reference evidence="10" key="1">
    <citation type="journal article" date="2019" name="Int. J. Syst. Evol. Microbiol.">
        <title>The Global Catalogue of Microorganisms (GCM) 10K type strain sequencing project: providing services to taxonomists for standard genome sequencing and annotation.</title>
        <authorList>
            <consortium name="The Broad Institute Genomics Platform"/>
            <consortium name="The Broad Institute Genome Sequencing Center for Infectious Disease"/>
            <person name="Wu L."/>
            <person name="Ma J."/>
        </authorList>
    </citation>
    <scope>NUCLEOTIDE SEQUENCE [LARGE SCALE GENOMIC DNA]</scope>
    <source>
        <strain evidence="10">CCM 8778</strain>
    </source>
</reference>
<dbReference type="Pfam" id="PF13627">
    <property type="entry name" value="LptM_cons"/>
    <property type="match status" value="1"/>
</dbReference>
<feature type="transmembrane region" description="Helical" evidence="8">
    <location>
        <begin position="58"/>
        <end position="74"/>
    </location>
</feature>
<keyword evidence="2" id="KW-0732">Signal</keyword>
<keyword evidence="4" id="KW-0564">Palmitate</keyword>
<evidence type="ECO:0008006" key="11">
    <source>
        <dbReference type="Google" id="ProtNLM"/>
    </source>
</evidence>
<feature type="region of interest" description="Disordered" evidence="7">
    <location>
        <begin position="1"/>
        <end position="39"/>
    </location>
</feature>
<evidence type="ECO:0000256" key="4">
    <source>
        <dbReference type="ARBA" id="ARBA00023139"/>
    </source>
</evidence>
<accession>A0ABQ2AH23</accession>
<dbReference type="NCBIfam" id="NF047847">
    <property type="entry name" value="SS_mature_LptM"/>
    <property type="match status" value="1"/>
</dbReference>
<keyword evidence="10" id="KW-1185">Reference proteome</keyword>
<organism evidence="9 10">
    <name type="scientific">Pseudomonas fluvialis</name>
    <dbReference type="NCBI Taxonomy" id="1793966"/>
    <lineage>
        <taxon>Bacteria</taxon>
        <taxon>Pseudomonadati</taxon>
        <taxon>Pseudomonadota</taxon>
        <taxon>Gammaproteobacteria</taxon>
        <taxon>Pseudomonadales</taxon>
        <taxon>Pseudomonadaceae</taxon>
        <taxon>Pseudomonas</taxon>
    </lineage>
</organism>